<dbReference type="Gene3D" id="3.40.50.410">
    <property type="entry name" value="von Willebrand factor, type A domain"/>
    <property type="match status" value="1"/>
</dbReference>
<evidence type="ECO:0000256" key="5">
    <source>
        <dbReference type="SAM" id="Phobius"/>
    </source>
</evidence>
<dbReference type="SMART" id="SM00327">
    <property type="entry name" value="VWA"/>
    <property type="match status" value="1"/>
</dbReference>
<evidence type="ECO:0000256" key="4">
    <source>
        <dbReference type="ARBA" id="ARBA00023136"/>
    </source>
</evidence>
<accession>A0A842H8N6</accession>
<keyword evidence="4 5" id="KW-0472">Membrane</keyword>
<dbReference type="InterPro" id="IPR050768">
    <property type="entry name" value="UPF0353/GerABKA_families"/>
</dbReference>
<keyword evidence="3 5" id="KW-1133">Transmembrane helix</keyword>
<sequence length="344" mass="38010">MSTSLQFHNPELLWLLALLPVLILLRGRSGRNAAMTFSSVALARAVSGKIRTRAGAFLFFLRLLALAALIVAIARPQLGKGHSEIESSGIDIILAVDVSGSMRALDFATQDDLANRLDIVKRTISNFIEERPNDRIGMIAFAKEPFLVSPLTLNHEWLLKLVDNLKIGRIDETATAIGPAIGMASNRLRDLQAKSRIVILLTDGEDNVNKVPPVAAAEAAKAFGIKFYTIAAGSIGNVPMPRLNANGEYLRDRSGRIVYDLMRSEIDDKMLQEVADVTGGKFYHATNKDELAKIYDEIDQLEKTKVKLKHYSTYEELFLWPACLALGLIGLEQLLANTRFKRIP</sequence>
<evidence type="ECO:0000313" key="8">
    <source>
        <dbReference type="Proteomes" id="UP000546464"/>
    </source>
</evidence>
<dbReference type="Pfam" id="PF00092">
    <property type="entry name" value="VWA"/>
    <property type="match status" value="1"/>
</dbReference>
<dbReference type="PROSITE" id="PS50234">
    <property type="entry name" value="VWFA"/>
    <property type="match status" value="1"/>
</dbReference>
<dbReference type="SUPFAM" id="SSF53300">
    <property type="entry name" value="vWA-like"/>
    <property type="match status" value="1"/>
</dbReference>
<evidence type="ECO:0000313" key="7">
    <source>
        <dbReference type="EMBL" id="MBC2592893.1"/>
    </source>
</evidence>
<keyword evidence="1" id="KW-1003">Cell membrane</keyword>
<keyword evidence="8" id="KW-1185">Reference proteome</keyword>
<comment type="caution">
    <text evidence="7">The sequence shown here is derived from an EMBL/GenBank/DDBJ whole genome shotgun (WGS) entry which is preliminary data.</text>
</comment>
<organism evidence="7 8">
    <name type="scientific">Ruficoccus amylovorans</name>
    <dbReference type="NCBI Taxonomy" id="1804625"/>
    <lineage>
        <taxon>Bacteria</taxon>
        <taxon>Pseudomonadati</taxon>
        <taxon>Verrucomicrobiota</taxon>
        <taxon>Opitutia</taxon>
        <taxon>Puniceicoccales</taxon>
        <taxon>Cerasicoccaceae</taxon>
        <taxon>Ruficoccus</taxon>
    </lineage>
</organism>
<evidence type="ECO:0000259" key="6">
    <source>
        <dbReference type="PROSITE" id="PS50234"/>
    </source>
</evidence>
<dbReference type="NCBIfam" id="TIGR02226">
    <property type="entry name" value="two_anch"/>
    <property type="match status" value="1"/>
</dbReference>
<gene>
    <name evidence="7" type="ORF">H5P28_01340</name>
</gene>
<dbReference type="AlphaFoldDB" id="A0A842H8N6"/>
<dbReference type="InterPro" id="IPR036465">
    <property type="entry name" value="vWFA_dom_sf"/>
</dbReference>
<dbReference type="InterPro" id="IPR002035">
    <property type="entry name" value="VWF_A"/>
</dbReference>
<protein>
    <submittedName>
        <fullName evidence="7">VWA domain-containing protein</fullName>
    </submittedName>
</protein>
<dbReference type="InterPro" id="IPR011933">
    <property type="entry name" value="Double_TM_dom"/>
</dbReference>
<proteinExistence type="predicted"/>
<dbReference type="Proteomes" id="UP000546464">
    <property type="component" value="Unassembled WGS sequence"/>
</dbReference>
<dbReference type="PANTHER" id="PTHR22550">
    <property type="entry name" value="SPORE GERMINATION PROTEIN"/>
    <property type="match status" value="1"/>
</dbReference>
<evidence type="ECO:0000256" key="2">
    <source>
        <dbReference type="ARBA" id="ARBA00022692"/>
    </source>
</evidence>
<name>A0A842H8N6_9BACT</name>
<dbReference type="InterPro" id="IPR024163">
    <property type="entry name" value="Aerotolerance_reg_N"/>
</dbReference>
<feature type="domain" description="VWFA" evidence="6">
    <location>
        <begin position="91"/>
        <end position="298"/>
    </location>
</feature>
<dbReference type="EMBL" id="JACHVB010000012">
    <property type="protein sequence ID" value="MBC2592893.1"/>
    <property type="molecule type" value="Genomic_DNA"/>
</dbReference>
<dbReference type="RefSeq" id="WP_185673905.1">
    <property type="nucleotide sequence ID" value="NZ_JACHVB010000012.1"/>
</dbReference>
<feature type="transmembrane region" description="Helical" evidence="5">
    <location>
        <begin position="53"/>
        <end position="74"/>
    </location>
</feature>
<dbReference type="PANTHER" id="PTHR22550:SF5">
    <property type="entry name" value="LEUCINE ZIPPER PROTEIN 4"/>
    <property type="match status" value="1"/>
</dbReference>
<dbReference type="Pfam" id="PF07584">
    <property type="entry name" value="BatA"/>
    <property type="match status" value="1"/>
</dbReference>
<evidence type="ECO:0000256" key="1">
    <source>
        <dbReference type="ARBA" id="ARBA00022475"/>
    </source>
</evidence>
<evidence type="ECO:0000256" key="3">
    <source>
        <dbReference type="ARBA" id="ARBA00022989"/>
    </source>
</evidence>
<keyword evidence="2 5" id="KW-0812">Transmembrane</keyword>
<reference evidence="7 8" key="1">
    <citation type="submission" date="2020-07" db="EMBL/GenBank/DDBJ databases">
        <authorList>
            <person name="Feng X."/>
        </authorList>
    </citation>
    <scope>NUCLEOTIDE SEQUENCE [LARGE SCALE GENOMIC DNA]</scope>
    <source>
        <strain evidence="7 8">JCM31066</strain>
    </source>
</reference>